<dbReference type="Ensembl" id="ENSEBUT00000013547.1">
    <property type="protein sequence ID" value="ENSEBUP00000012972.1"/>
    <property type="gene ID" value="ENSEBUG00000008197.1"/>
</dbReference>
<dbReference type="PANTHER" id="PTHR35352">
    <property type="entry name" value="COILED-COIL DOMAIN-CONTAINING PROTEIN 150"/>
    <property type="match status" value="1"/>
</dbReference>
<evidence type="ECO:0000313" key="4">
    <source>
        <dbReference type="Proteomes" id="UP000694388"/>
    </source>
</evidence>
<feature type="region of interest" description="Disordered" evidence="2">
    <location>
        <begin position="169"/>
        <end position="193"/>
    </location>
</feature>
<feature type="coiled-coil region" evidence="1">
    <location>
        <begin position="97"/>
        <end position="141"/>
    </location>
</feature>
<reference evidence="3" key="1">
    <citation type="submission" date="2025-08" db="UniProtKB">
        <authorList>
            <consortium name="Ensembl"/>
        </authorList>
    </citation>
    <scope>IDENTIFICATION</scope>
</reference>
<feature type="compositionally biased region" description="Basic and acidic residues" evidence="2">
    <location>
        <begin position="173"/>
        <end position="193"/>
    </location>
</feature>
<name>A0A8C4QCE8_EPTBU</name>
<dbReference type="PANTHER" id="PTHR35352:SF1">
    <property type="entry name" value="COILED-COIL DOMAIN-CONTAINING PROTEIN 150"/>
    <property type="match status" value="1"/>
</dbReference>
<dbReference type="Proteomes" id="UP000694388">
    <property type="component" value="Unplaced"/>
</dbReference>
<organism evidence="3 4">
    <name type="scientific">Eptatretus burgeri</name>
    <name type="common">Inshore hagfish</name>
    <dbReference type="NCBI Taxonomy" id="7764"/>
    <lineage>
        <taxon>Eukaryota</taxon>
        <taxon>Metazoa</taxon>
        <taxon>Chordata</taxon>
        <taxon>Craniata</taxon>
        <taxon>Vertebrata</taxon>
        <taxon>Cyclostomata</taxon>
        <taxon>Myxini</taxon>
        <taxon>Myxiniformes</taxon>
        <taxon>Myxinidae</taxon>
        <taxon>Eptatretinae</taxon>
        <taxon>Eptatretus</taxon>
    </lineage>
</organism>
<evidence type="ECO:0000313" key="3">
    <source>
        <dbReference type="Ensembl" id="ENSEBUP00000012972.1"/>
    </source>
</evidence>
<dbReference type="AlphaFoldDB" id="A0A8C4QCE8"/>
<keyword evidence="4" id="KW-1185">Reference proteome</keyword>
<sequence>MNTKVCLELNSSKGSMQQLEKVVLELKDSMQRKDAEFSRLTRLHGDNLQEKERLLGQLHDVEGRETDRRCQCEKQRSELFEELSGARRKVARVEGLLSQTMEERNKSCDELKKVQNKVASLQEKLREMESLRNRDMEANREQAGVFASQLDSLGRHFRAEQDKARKAAARQIGESKRMAEDERGRTAELSRANRELRQRLKELEEAALAQSSRRARLGESRRMKEVEAELEVLKRLQKENEKHNAQQVVNSERCERESQQLREEVAALNSACTTSSAQVQCLQVELQAECYQRQKSEEKAAHLMEKNAELKHKLLQASYESQQVSASLKEAQEWFRIKFERLQAELKMARQKNSSIR</sequence>
<reference evidence="3" key="2">
    <citation type="submission" date="2025-09" db="UniProtKB">
        <authorList>
            <consortium name="Ensembl"/>
        </authorList>
    </citation>
    <scope>IDENTIFICATION</scope>
</reference>
<proteinExistence type="predicted"/>
<evidence type="ECO:0000256" key="1">
    <source>
        <dbReference type="SAM" id="Coils"/>
    </source>
</evidence>
<accession>A0A8C4QCE8</accession>
<evidence type="ECO:0000256" key="2">
    <source>
        <dbReference type="SAM" id="MobiDB-lite"/>
    </source>
</evidence>
<keyword evidence="1" id="KW-0175">Coiled coil</keyword>
<dbReference type="InterPro" id="IPR038807">
    <property type="entry name" value="CCDC150"/>
</dbReference>
<protein>
    <submittedName>
        <fullName evidence="3">Uncharacterized protein</fullName>
    </submittedName>
</protein>